<organism evidence="2 3">
    <name type="scientific">Legionella londiniensis</name>
    <dbReference type="NCBI Taxonomy" id="45068"/>
    <lineage>
        <taxon>Bacteria</taxon>
        <taxon>Pseudomonadati</taxon>
        <taxon>Pseudomonadota</taxon>
        <taxon>Gammaproteobacteria</taxon>
        <taxon>Legionellales</taxon>
        <taxon>Legionellaceae</taxon>
        <taxon>Legionella</taxon>
    </lineage>
</organism>
<keyword evidence="3" id="KW-1185">Reference proteome</keyword>
<feature type="region of interest" description="Disordered" evidence="1">
    <location>
        <begin position="1"/>
        <end position="52"/>
    </location>
</feature>
<gene>
    <name evidence="2" type="ORF">Llon_1785</name>
</gene>
<feature type="compositionally biased region" description="Polar residues" evidence="1">
    <location>
        <begin position="77"/>
        <end position="87"/>
    </location>
</feature>
<dbReference type="PATRIC" id="fig|45068.5.peg.1940"/>
<dbReference type="EMBL" id="LNYK01000030">
    <property type="protein sequence ID" value="KTD20164.1"/>
    <property type="molecule type" value="Genomic_DNA"/>
</dbReference>
<feature type="region of interest" description="Disordered" evidence="1">
    <location>
        <begin position="64"/>
        <end position="87"/>
    </location>
</feature>
<evidence type="ECO:0000313" key="3">
    <source>
        <dbReference type="Proteomes" id="UP000054997"/>
    </source>
</evidence>
<evidence type="ECO:0000313" key="2">
    <source>
        <dbReference type="EMBL" id="KTD20164.1"/>
    </source>
</evidence>
<accession>A0A0W0VJ70</accession>
<evidence type="ECO:0000256" key="1">
    <source>
        <dbReference type="SAM" id="MobiDB-lite"/>
    </source>
</evidence>
<reference evidence="2 3" key="1">
    <citation type="submission" date="2015-11" db="EMBL/GenBank/DDBJ databases">
        <title>Genomic analysis of 38 Legionella species identifies large and diverse effector repertoires.</title>
        <authorList>
            <person name="Burstein D."/>
            <person name="Amaro F."/>
            <person name="Zusman T."/>
            <person name="Lifshitz Z."/>
            <person name="Cohen O."/>
            <person name="Gilbert J.A."/>
            <person name="Pupko T."/>
            <person name="Shuman H.A."/>
            <person name="Segal G."/>
        </authorList>
    </citation>
    <scope>NUCLEOTIDE SEQUENCE [LARGE SCALE GENOMIC DNA]</scope>
    <source>
        <strain evidence="2 3">ATCC 49505</strain>
    </source>
</reference>
<comment type="caution">
    <text evidence="2">The sequence shown here is derived from an EMBL/GenBank/DDBJ whole genome shotgun (WGS) entry which is preliminary data.</text>
</comment>
<dbReference type="AlphaFoldDB" id="A0A0W0VJ70"/>
<protein>
    <submittedName>
        <fullName evidence="2">Uncharacterized protein</fullName>
    </submittedName>
</protein>
<dbReference type="Proteomes" id="UP000054997">
    <property type="component" value="Unassembled WGS sequence"/>
</dbReference>
<dbReference type="STRING" id="45068.Llon_1785"/>
<sequence>MKRSMPIDIPGRRRKEEQLDEEDIFGNHSSKSNKEDSSPPPFYHHNPIKAEELERRYKTRQFMLGMNKESSKDAEQSEQAQSLKSSM</sequence>
<proteinExistence type="predicted"/>
<dbReference type="RefSeq" id="WP_058529771.1">
    <property type="nucleotide sequence ID" value="NZ_CAAAHZ010000009.1"/>
</dbReference>
<name>A0A0W0VJ70_9GAMM</name>